<dbReference type="AlphaFoldDB" id="A0A8S3FJ04"/>
<gene>
    <name evidence="2" type="ORF">BYL167_LOCUS67630</name>
</gene>
<feature type="region of interest" description="Disordered" evidence="1">
    <location>
        <begin position="69"/>
        <end position="119"/>
    </location>
</feature>
<proteinExistence type="predicted"/>
<feature type="non-terminal residue" evidence="2">
    <location>
        <position position="1"/>
    </location>
</feature>
<dbReference type="Proteomes" id="UP000681967">
    <property type="component" value="Unassembled WGS sequence"/>
</dbReference>
<name>A0A8S3FJ04_9BILA</name>
<accession>A0A8S3FJ04</accession>
<comment type="caution">
    <text evidence="2">The sequence shown here is derived from an EMBL/GenBank/DDBJ whole genome shotgun (WGS) entry which is preliminary data.</text>
</comment>
<evidence type="ECO:0000256" key="1">
    <source>
        <dbReference type="SAM" id="MobiDB-lite"/>
    </source>
</evidence>
<sequence>FLNDNTMHFFPLTKQLSLPPNFTFHSMNSPTARRPKLKPIEIVRGSSLSSVVGSPSRFIKLLIDKSSSNDVEKNHSSNIHSSTEVLHRPSSIVSHRRSNTVPSRYRKSNPRKSSINKTPYVTPTYERKVNIEHQLSSQPFSPSLLPTQQRRHIRPIDDPDEVESPRS</sequence>
<reference evidence="2" key="1">
    <citation type="submission" date="2021-02" db="EMBL/GenBank/DDBJ databases">
        <authorList>
            <person name="Nowell W R."/>
        </authorList>
    </citation>
    <scope>NUCLEOTIDE SEQUENCE</scope>
</reference>
<feature type="non-terminal residue" evidence="2">
    <location>
        <position position="167"/>
    </location>
</feature>
<evidence type="ECO:0000313" key="2">
    <source>
        <dbReference type="EMBL" id="CAF5124927.1"/>
    </source>
</evidence>
<organism evidence="2 3">
    <name type="scientific">Rotaria magnacalcarata</name>
    <dbReference type="NCBI Taxonomy" id="392030"/>
    <lineage>
        <taxon>Eukaryota</taxon>
        <taxon>Metazoa</taxon>
        <taxon>Spiralia</taxon>
        <taxon>Gnathifera</taxon>
        <taxon>Rotifera</taxon>
        <taxon>Eurotatoria</taxon>
        <taxon>Bdelloidea</taxon>
        <taxon>Philodinida</taxon>
        <taxon>Philodinidae</taxon>
        <taxon>Rotaria</taxon>
    </lineage>
</organism>
<feature type="compositionally biased region" description="Low complexity" evidence="1">
    <location>
        <begin position="135"/>
        <end position="148"/>
    </location>
</feature>
<protein>
    <submittedName>
        <fullName evidence="2">Uncharacterized protein</fullName>
    </submittedName>
</protein>
<feature type="region of interest" description="Disordered" evidence="1">
    <location>
        <begin position="135"/>
        <end position="167"/>
    </location>
</feature>
<evidence type="ECO:0000313" key="3">
    <source>
        <dbReference type="Proteomes" id="UP000681967"/>
    </source>
</evidence>
<dbReference type="EMBL" id="CAJOBH010245971">
    <property type="protein sequence ID" value="CAF5124927.1"/>
    <property type="molecule type" value="Genomic_DNA"/>
</dbReference>
<feature type="compositionally biased region" description="Basic residues" evidence="1">
    <location>
        <begin position="94"/>
        <end position="110"/>
    </location>
</feature>
<feature type="compositionally biased region" description="Acidic residues" evidence="1">
    <location>
        <begin position="158"/>
        <end position="167"/>
    </location>
</feature>